<feature type="transmembrane region" description="Helical" evidence="1">
    <location>
        <begin position="41"/>
        <end position="62"/>
    </location>
</feature>
<dbReference type="Proteomes" id="UP001501676">
    <property type="component" value="Unassembled WGS sequence"/>
</dbReference>
<dbReference type="EMBL" id="BAAAYN010000037">
    <property type="protein sequence ID" value="GAA3392329.1"/>
    <property type="molecule type" value="Genomic_DNA"/>
</dbReference>
<organism evidence="2 3">
    <name type="scientific">Cryptosporangium minutisporangium</name>
    <dbReference type="NCBI Taxonomy" id="113569"/>
    <lineage>
        <taxon>Bacteria</taxon>
        <taxon>Bacillati</taxon>
        <taxon>Actinomycetota</taxon>
        <taxon>Actinomycetes</taxon>
        <taxon>Cryptosporangiales</taxon>
        <taxon>Cryptosporangiaceae</taxon>
        <taxon>Cryptosporangium</taxon>
    </lineage>
</organism>
<gene>
    <name evidence="2" type="ORF">GCM10020369_53600</name>
</gene>
<protein>
    <recommendedName>
        <fullName evidence="4">DUF4367 domain-containing protein</fullName>
    </recommendedName>
</protein>
<dbReference type="RefSeq" id="WP_345730983.1">
    <property type="nucleotide sequence ID" value="NZ_BAAAYN010000037.1"/>
</dbReference>
<keyword evidence="1" id="KW-0472">Membrane</keyword>
<accession>A0ABP6T3K5</accession>
<keyword evidence="1" id="KW-1133">Transmembrane helix</keyword>
<evidence type="ECO:0000313" key="2">
    <source>
        <dbReference type="EMBL" id="GAA3392329.1"/>
    </source>
</evidence>
<keyword evidence="3" id="KW-1185">Reference proteome</keyword>
<sequence>MNDTEKLLRDVMVDWASGVSARSDLADAVLARDRRKRRRKVLVSAFAAVVLLASAGVLWAIAPWRVDNEATDRLVPASPPRPADSAPPSPVDFGWLPTGYDNLEAALVASDSWRLTASNKSAPTEIELTVSSTKIPEIRGTGETGTVEVNGVTATTYSVPPHPVGAAPYGTVPPDADGATESITFERKSGQWIRVYAHLAGGTKSLGLTRDDLLRIADNLVDRERRVPDLLDVADADGLQMAFSRYSEWFGATIGFVLTSGPPAEEQWRVDDSGQKSLTPIMIYLGSPDAVEGFSGYAPRDPVLQTVRVEDRTIIRKESGQRLWKSAVVRYADGQIAVVLVPKTMSDAELMTFASGITPGADFKPAHR</sequence>
<comment type="caution">
    <text evidence="2">The sequence shown here is derived from an EMBL/GenBank/DDBJ whole genome shotgun (WGS) entry which is preliminary data.</text>
</comment>
<reference evidence="3" key="1">
    <citation type="journal article" date="2019" name="Int. J. Syst. Evol. Microbiol.">
        <title>The Global Catalogue of Microorganisms (GCM) 10K type strain sequencing project: providing services to taxonomists for standard genome sequencing and annotation.</title>
        <authorList>
            <consortium name="The Broad Institute Genomics Platform"/>
            <consortium name="The Broad Institute Genome Sequencing Center for Infectious Disease"/>
            <person name="Wu L."/>
            <person name="Ma J."/>
        </authorList>
    </citation>
    <scope>NUCLEOTIDE SEQUENCE [LARGE SCALE GENOMIC DNA]</scope>
    <source>
        <strain evidence="3">JCM 9458</strain>
    </source>
</reference>
<evidence type="ECO:0008006" key="4">
    <source>
        <dbReference type="Google" id="ProtNLM"/>
    </source>
</evidence>
<proteinExistence type="predicted"/>
<evidence type="ECO:0000256" key="1">
    <source>
        <dbReference type="SAM" id="Phobius"/>
    </source>
</evidence>
<name>A0ABP6T3K5_9ACTN</name>
<evidence type="ECO:0000313" key="3">
    <source>
        <dbReference type="Proteomes" id="UP001501676"/>
    </source>
</evidence>
<keyword evidence="1" id="KW-0812">Transmembrane</keyword>